<keyword evidence="7" id="KW-0812">Transmembrane</keyword>
<keyword evidence="6" id="KW-0067">ATP-binding</keyword>
<name>A0ABM1QDQ9_CAMSA</name>
<dbReference type="PRINTS" id="PR00983">
    <property type="entry name" value="TRNASYNTHCYS"/>
</dbReference>
<gene>
    <name evidence="10" type="primary">LOC104715710</name>
</gene>
<keyword evidence="4" id="KW-0547">Nucleotide-binding</keyword>
<keyword evidence="7" id="KW-0472">Membrane</keyword>
<evidence type="ECO:0000256" key="7">
    <source>
        <dbReference type="SAM" id="Phobius"/>
    </source>
</evidence>
<dbReference type="SUPFAM" id="SSF47323">
    <property type="entry name" value="Anticodon-binding domain of a subclass of class I aminoacyl-tRNA synthetases"/>
    <property type="match status" value="1"/>
</dbReference>
<keyword evidence="2" id="KW-0436">Ligase</keyword>
<organism evidence="9 10">
    <name type="scientific">Camelina sativa</name>
    <name type="common">False flax</name>
    <name type="synonym">Myagrum sativum</name>
    <dbReference type="NCBI Taxonomy" id="90675"/>
    <lineage>
        <taxon>Eukaryota</taxon>
        <taxon>Viridiplantae</taxon>
        <taxon>Streptophyta</taxon>
        <taxon>Embryophyta</taxon>
        <taxon>Tracheophyta</taxon>
        <taxon>Spermatophyta</taxon>
        <taxon>Magnoliopsida</taxon>
        <taxon>eudicotyledons</taxon>
        <taxon>Gunneridae</taxon>
        <taxon>Pentapetalae</taxon>
        <taxon>rosids</taxon>
        <taxon>malvids</taxon>
        <taxon>Brassicales</taxon>
        <taxon>Brassicaceae</taxon>
        <taxon>Camelineae</taxon>
        <taxon>Camelina</taxon>
    </lineage>
</organism>
<evidence type="ECO:0000256" key="5">
    <source>
        <dbReference type="ARBA" id="ARBA00022833"/>
    </source>
</evidence>
<evidence type="ECO:0000256" key="1">
    <source>
        <dbReference type="ARBA" id="ARBA00001947"/>
    </source>
</evidence>
<dbReference type="Proteomes" id="UP000694864">
    <property type="component" value="Chromosome 9"/>
</dbReference>
<reference evidence="9" key="1">
    <citation type="journal article" date="2014" name="Nat. Commun.">
        <title>The emerging biofuel crop Camelina sativa retains a highly undifferentiated hexaploid genome structure.</title>
        <authorList>
            <person name="Kagale S."/>
            <person name="Koh C."/>
            <person name="Nixon J."/>
            <person name="Bollina V."/>
            <person name="Clarke W.E."/>
            <person name="Tuteja R."/>
            <person name="Spillane C."/>
            <person name="Robinson S.J."/>
            <person name="Links M.G."/>
            <person name="Clarke C."/>
            <person name="Higgins E.E."/>
            <person name="Huebert T."/>
            <person name="Sharpe A.G."/>
            <person name="Parkin I.A."/>
        </authorList>
    </citation>
    <scope>NUCLEOTIDE SEQUENCE [LARGE SCALE GENOMIC DNA]</scope>
    <source>
        <strain evidence="9">cv. DH55</strain>
    </source>
</reference>
<protein>
    <submittedName>
        <fullName evidence="10">Cysteine--tRNA ligase 1, cytoplasmic-like isoform X1</fullName>
    </submittedName>
</protein>
<dbReference type="Pfam" id="PF01406">
    <property type="entry name" value="tRNA-synt_1e"/>
    <property type="match status" value="1"/>
</dbReference>
<accession>A0ABM1QDQ9</accession>
<keyword evidence="3" id="KW-0479">Metal-binding</keyword>
<dbReference type="InterPro" id="IPR014729">
    <property type="entry name" value="Rossmann-like_a/b/a_fold"/>
</dbReference>
<dbReference type="PANTHER" id="PTHR10890:SF26">
    <property type="entry name" value="CYSTEINE--TRNA LIGASE 1, CYTOPLASMIC-RELATED"/>
    <property type="match status" value="1"/>
</dbReference>
<feature type="domain" description="tRNA synthetases class I catalytic" evidence="8">
    <location>
        <begin position="3"/>
        <end position="81"/>
    </location>
</feature>
<dbReference type="SUPFAM" id="SSF52374">
    <property type="entry name" value="Nucleotidylyl transferase"/>
    <property type="match status" value="1"/>
</dbReference>
<keyword evidence="5" id="KW-0862">Zinc</keyword>
<feature type="transmembrane region" description="Helical" evidence="7">
    <location>
        <begin position="266"/>
        <end position="287"/>
    </location>
</feature>
<evidence type="ECO:0000256" key="2">
    <source>
        <dbReference type="ARBA" id="ARBA00022598"/>
    </source>
</evidence>
<keyword evidence="9" id="KW-1185">Reference proteome</keyword>
<evidence type="ECO:0000313" key="10">
    <source>
        <dbReference type="RefSeq" id="XP_019084897.1"/>
    </source>
</evidence>
<dbReference type="GeneID" id="104715710"/>
<reference evidence="10" key="2">
    <citation type="submission" date="2025-08" db="UniProtKB">
        <authorList>
            <consortium name="RefSeq"/>
        </authorList>
    </citation>
    <scope>IDENTIFICATION</scope>
    <source>
        <tissue evidence="10">Leaf</tissue>
    </source>
</reference>
<dbReference type="RefSeq" id="XP_019084897.1">
    <property type="nucleotide sequence ID" value="XM_019229352.1"/>
</dbReference>
<proteinExistence type="predicted"/>
<evidence type="ECO:0000256" key="4">
    <source>
        <dbReference type="ARBA" id="ARBA00022741"/>
    </source>
</evidence>
<evidence type="ECO:0000259" key="8">
    <source>
        <dbReference type="Pfam" id="PF01406"/>
    </source>
</evidence>
<dbReference type="InterPro" id="IPR024909">
    <property type="entry name" value="Cys-tRNA/MSH_ligase"/>
</dbReference>
<dbReference type="InterPro" id="IPR009080">
    <property type="entry name" value="tRNAsynth_Ia_anticodon-bd"/>
</dbReference>
<evidence type="ECO:0000313" key="9">
    <source>
        <dbReference type="Proteomes" id="UP000694864"/>
    </source>
</evidence>
<keyword evidence="7" id="KW-1133">Transmembrane helix</keyword>
<dbReference type="PANTHER" id="PTHR10890">
    <property type="entry name" value="CYSTEINYL-TRNA SYNTHETASE"/>
    <property type="match status" value="1"/>
</dbReference>
<dbReference type="Gene3D" id="3.40.50.620">
    <property type="entry name" value="HUPs"/>
    <property type="match status" value="1"/>
</dbReference>
<dbReference type="InterPro" id="IPR032678">
    <property type="entry name" value="tRNA-synt_1_cat_dom"/>
</dbReference>
<comment type="cofactor">
    <cofactor evidence="1">
        <name>Zn(2+)</name>
        <dbReference type="ChEBI" id="CHEBI:29105"/>
    </cofactor>
</comment>
<sequence>MQAAKTGEPSWESPWGPGRPGWHIECSAMSAHYLSPRFDIHGGGADLKFPHHENEIAQTCAACEDSGVSYWLHNGHVTNNNTLEDLVKALSPYREEMSEGVGKAVQTAEAKDIIKKVKSEFETKMSNDLNTAHILTGAFQDAMRFINVSITKLKKMQKKQRMSLVVSLVEVEKAVREVLDVLGLLTTVSYAEFLKEMKQKALTRAEMGEEEVLRKIEERKMARKNKEFKRSDKIRESLAVKGIYLEDTLGGTVWRPATPLILKPKFGLGKIALIFAIMFIFVGLFFYSR</sequence>
<evidence type="ECO:0000256" key="3">
    <source>
        <dbReference type="ARBA" id="ARBA00022723"/>
    </source>
</evidence>
<evidence type="ECO:0000256" key="6">
    <source>
        <dbReference type="ARBA" id="ARBA00022840"/>
    </source>
</evidence>